<dbReference type="EMBL" id="JAARSH010000009">
    <property type="protein sequence ID" value="MBC1617171.1"/>
    <property type="molecule type" value="Genomic_DNA"/>
</dbReference>
<evidence type="ECO:0000313" key="1">
    <source>
        <dbReference type="EMBL" id="MBC1401002.1"/>
    </source>
</evidence>
<dbReference type="Proteomes" id="UP000574104">
    <property type="component" value="Unassembled WGS sequence"/>
</dbReference>
<dbReference type="Proteomes" id="UP000544413">
    <property type="component" value="Unassembled WGS sequence"/>
</dbReference>
<reference evidence="3 4" key="1">
    <citation type="submission" date="2020-03" db="EMBL/GenBank/DDBJ databases">
        <title>Soil Listeria distribution.</title>
        <authorList>
            <person name="Liao J."/>
            <person name="Wiedmann M."/>
        </authorList>
    </citation>
    <scope>NUCLEOTIDE SEQUENCE [LARGE SCALE GENOMIC DNA]</scope>
    <source>
        <strain evidence="2 4">FSL L7-1299</strain>
        <strain evidence="1 3">FSL L7-1658</strain>
    </source>
</reference>
<dbReference type="RefSeq" id="WP_185405685.1">
    <property type="nucleotide sequence ID" value="NZ_JAARPT010000002.1"/>
</dbReference>
<accession>A0A842AN80</accession>
<evidence type="ECO:0000313" key="2">
    <source>
        <dbReference type="EMBL" id="MBC1617171.1"/>
    </source>
</evidence>
<sequence>MITNHNSVISLKKGEIIQSYGEYTILQGYILCLTGKHLIRIIKEGGSFIVTEENFIGKLVHYQAQDNVRIACHPNVSPTYFLQKQGEAQQEMMQAFVHQLDIYALPVKNRVMVFWFRMACEIGVYKEGDCYVPAVLTQVEMAKY</sequence>
<organism evidence="2 4">
    <name type="scientific">Listeria booriae</name>
    <dbReference type="NCBI Taxonomy" id="1552123"/>
    <lineage>
        <taxon>Bacteria</taxon>
        <taxon>Bacillati</taxon>
        <taxon>Bacillota</taxon>
        <taxon>Bacilli</taxon>
        <taxon>Bacillales</taxon>
        <taxon>Listeriaceae</taxon>
        <taxon>Listeria</taxon>
    </lineage>
</organism>
<evidence type="ECO:0000313" key="3">
    <source>
        <dbReference type="Proteomes" id="UP000544413"/>
    </source>
</evidence>
<evidence type="ECO:0000313" key="4">
    <source>
        <dbReference type="Proteomes" id="UP000574104"/>
    </source>
</evidence>
<name>A0A842AN80_9LIST</name>
<dbReference type="EMBL" id="JAARPT010000002">
    <property type="protein sequence ID" value="MBC1401002.1"/>
    <property type="molecule type" value="Genomic_DNA"/>
</dbReference>
<comment type="caution">
    <text evidence="2">The sequence shown here is derived from an EMBL/GenBank/DDBJ whole genome shotgun (WGS) entry which is preliminary data.</text>
</comment>
<gene>
    <name evidence="1" type="ORF">HB836_05280</name>
    <name evidence="2" type="ORF">HB904_13275</name>
</gene>
<protein>
    <recommendedName>
        <fullName evidence="5">Crp/Fnr family transcriptional regulator</fullName>
    </recommendedName>
</protein>
<evidence type="ECO:0008006" key="5">
    <source>
        <dbReference type="Google" id="ProtNLM"/>
    </source>
</evidence>
<dbReference type="AlphaFoldDB" id="A0A842AN80"/>
<proteinExistence type="predicted"/>